<feature type="domain" description="DUF4332" evidence="3">
    <location>
        <begin position="352"/>
        <end position="474"/>
    </location>
</feature>
<evidence type="ECO:0000313" key="5">
    <source>
        <dbReference type="Proteomes" id="UP000320176"/>
    </source>
</evidence>
<dbReference type="InterPro" id="IPR008947">
    <property type="entry name" value="PLipase_C/P1_nuclease_dom_sf"/>
</dbReference>
<proteinExistence type="predicted"/>
<dbReference type="EMBL" id="SJPN01000005">
    <property type="protein sequence ID" value="TWU00950.1"/>
    <property type="molecule type" value="Genomic_DNA"/>
</dbReference>
<dbReference type="GO" id="GO:0016788">
    <property type="term" value="F:hydrolase activity, acting on ester bonds"/>
    <property type="evidence" value="ECO:0007669"/>
    <property type="project" value="InterPro"/>
</dbReference>
<dbReference type="Gene3D" id="1.10.575.10">
    <property type="entry name" value="P1 Nuclease"/>
    <property type="match status" value="1"/>
</dbReference>
<dbReference type="Pfam" id="PF14229">
    <property type="entry name" value="DUF4332"/>
    <property type="match status" value="1"/>
</dbReference>
<name>A0A5C6AMR6_9BACT</name>
<protein>
    <submittedName>
        <fullName evidence="4">Pathogenicity locus</fullName>
    </submittedName>
</protein>
<comment type="caution">
    <text evidence="4">The sequence shown here is derived from an EMBL/GenBank/DDBJ whole genome shotgun (WGS) entry which is preliminary data.</text>
</comment>
<feature type="compositionally biased region" description="Polar residues" evidence="1">
    <location>
        <begin position="308"/>
        <end position="323"/>
    </location>
</feature>
<sequence length="482" mass="52836">MSLLARILRAAHCRSTHHYFAIDALQCVQTDKGRALADLLLTHYAGYLLGAKDPDTRFRDFQNHVVHVSDRHWGGAPKKAAHWADEAIECLDEECWEDAAYSIGVLSHYFTDPLMPLHTASSDAETVVHRPMEWSVCKSYEAIYSRWRDSQYQTVFPLTNKSSMLSGSDWVRDAVIQAAELSHPHYERLIEIYDLPAGVKSPPDGLNDESREILTDLFGFAITGTAQIIDRLANQTTAAIPPTSIALGTVIAAIQMPAAWVLKKIDSAKEKLAVAALFNEYQRTGTLTRHLPAEIKTVRSERAADTPAVSTKSETPQPATPSSGAAKITSVETKRIPQVPSLSESDDLVDAPSIGPKTAKRFEAIGIHTVGEFLSASPDEMVVKLATSWIDQQKLIDWQHQARLVTQVASLCGYKSQLLVAVGCTNASQLAEQDASSLTAQIKQFAGTSAGKRILRNTSAPPESEIRKWIEDASSTPVRKVA</sequence>
<dbReference type="Pfam" id="PF00882">
    <property type="entry name" value="Zn_dep_PLPC"/>
    <property type="match status" value="1"/>
</dbReference>
<feature type="region of interest" description="Disordered" evidence="1">
    <location>
        <begin position="297"/>
        <end position="330"/>
    </location>
</feature>
<feature type="domain" description="Phospholipase C/D" evidence="2">
    <location>
        <begin position="16"/>
        <end position="118"/>
    </location>
</feature>
<accession>A0A5C6AMR6</accession>
<dbReference type="InterPro" id="IPR029002">
    <property type="entry name" value="PLPC/GPLD1"/>
</dbReference>
<reference evidence="4 5" key="1">
    <citation type="submission" date="2019-02" db="EMBL/GenBank/DDBJ databases">
        <title>Deep-cultivation of Planctomycetes and their phenomic and genomic characterization uncovers novel biology.</title>
        <authorList>
            <person name="Wiegand S."/>
            <person name="Jogler M."/>
            <person name="Boedeker C."/>
            <person name="Pinto D."/>
            <person name="Vollmers J."/>
            <person name="Rivas-Marin E."/>
            <person name="Kohn T."/>
            <person name="Peeters S.H."/>
            <person name="Heuer A."/>
            <person name="Rast P."/>
            <person name="Oberbeckmann S."/>
            <person name="Bunk B."/>
            <person name="Jeske O."/>
            <person name="Meyerdierks A."/>
            <person name="Storesund J.E."/>
            <person name="Kallscheuer N."/>
            <person name="Luecker S."/>
            <person name="Lage O.M."/>
            <person name="Pohl T."/>
            <person name="Merkel B.J."/>
            <person name="Hornburger P."/>
            <person name="Mueller R.-W."/>
            <person name="Bruemmer F."/>
            <person name="Labrenz M."/>
            <person name="Spormann A.M."/>
            <person name="Op Den Camp H."/>
            <person name="Overmann J."/>
            <person name="Amann R."/>
            <person name="Jetten M.S.M."/>
            <person name="Mascher T."/>
            <person name="Medema M.H."/>
            <person name="Devos D.P."/>
            <person name="Kaster A.-K."/>
            <person name="Ovreas L."/>
            <person name="Rohde M."/>
            <person name="Galperin M.Y."/>
            <person name="Jogler C."/>
        </authorList>
    </citation>
    <scope>NUCLEOTIDE SEQUENCE [LARGE SCALE GENOMIC DNA]</scope>
    <source>
        <strain evidence="4 5">Pla52n</strain>
    </source>
</reference>
<dbReference type="SUPFAM" id="SSF48537">
    <property type="entry name" value="Phospholipase C/P1 nuclease"/>
    <property type="match status" value="1"/>
</dbReference>
<dbReference type="InterPro" id="IPR025567">
    <property type="entry name" value="DUF4332"/>
</dbReference>
<evidence type="ECO:0000259" key="2">
    <source>
        <dbReference type="Pfam" id="PF00882"/>
    </source>
</evidence>
<dbReference type="RefSeq" id="WP_146521480.1">
    <property type="nucleotide sequence ID" value="NZ_CP151726.1"/>
</dbReference>
<dbReference type="Proteomes" id="UP000320176">
    <property type="component" value="Unassembled WGS sequence"/>
</dbReference>
<dbReference type="Gene3D" id="1.10.150.20">
    <property type="entry name" value="5' to 3' exonuclease, C-terminal subdomain"/>
    <property type="match status" value="1"/>
</dbReference>
<evidence type="ECO:0000256" key="1">
    <source>
        <dbReference type="SAM" id="MobiDB-lite"/>
    </source>
</evidence>
<dbReference type="AlphaFoldDB" id="A0A5C6AMR6"/>
<organism evidence="4 5">
    <name type="scientific">Stieleria varia</name>
    <dbReference type="NCBI Taxonomy" id="2528005"/>
    <lineage>
        <taxon>Bacteria</taxon>
        <taxon>Pseudomonadati</taxon>
        <taxon>Planctomycetota</taxon>
        <taxon>Planctomycetia</taxon>
        <taxon>Pirellulales</taxon>
        <taxon>Pirellulaceae</taxon>
        <taxon>Stieleria</taxon>
    </lineage>
</organism>
<gene>
    <name evidence="4" type="ORF">Pla52n_43200</name>
</gene>
<keyword evidence="5" id="KW-1185">Reference proteome</keyword>
<dbReference type="CDD" id="cd10981">
    <property type="entry name" value="ZnPC_S1P1"/>
    <property type="match status" value="1"/>
</dbReference>
<evidence type="ECO:0000313" key="4">
    <source>
        <dbReference type="EMBL" id="TWU00950.1"/>
    </source>
</evidence>
<evidence type="ECO:0000259" key="3">
    <source>
        <dbReference type="Pfam" id="PF14229"/>
    </source>
</evidence>
<dbReference type="OrthoDB" id="268732at2"/>